<evidence type="ECO:0000313" key="3">
    <source>
        <dbReference type="EMBL" id="KAK1422505.1"/>
    </source>
</evidence>
<dbReference type="EMBL" id="JAUHHV010000006">
    <property type="protein sequence ID" value="KAK1422505.1"/>
    <property type="molecule type" value="Genomic_DNA"/>
</dbReference>
<name>A0AAD8NND0_TARER</name>
<dbReference type="PROSITE" id="PS51980">
    <property type="entry name" value="OCEL"/>
    <property type="match status" value="1"/>
</dbReference>
<dbReference type="Pfam" id="PF07303">
    <property type="entry name" value="Occludin_ELL"/>
    <property type="match status" value="1"/>
</dbReference>
<feature type="compositionally biased region" description="Basic and acidic residues" evidence="1">
    <location>
        <begin position="918"/>
        <end position="928"/>
    </location>
</feature>
<feature type="region of interest" description="Disordered" evidence="1">
    <location>
        <begin position="820"/>
        <end position="996"/>
    </location>
</feature>
<sequence>MYGGSGKLGRGRGGGPANRNIHSSFQPSSVQRPSTTSTGGRQSTGGGHRNRTSTVTAPVTGSAVDETFSLVRNNRLNFGMIIRLSPVLVDEIKRVEAQGGVARIKFDSSAKNLAGNVIDVGGKEFRFTWSQETGDLCDIYEERRSGDNGDGLLVESGGAWRKLNVQRELDETVKNQVKARTVEAERKHKSRKAIVLEPGNPSMKNQMKALAAAEANNAWRGSYKQKKEPPFKKMKSEPSSASITSVMPPKSGGKAGFSSSTPSKIRASVSPLLSTPEKSGFPLSPSRNNNLDKVHTNKDDAMLTQSNKGNASTSGVVQNKPGGAAQNKPGSNEILGNKPTDLQSLLISLLMEKPHGMNLKALEKAVGETIPKSVKQIEPILKKIAVFQAPGRYILKPDVDLESSKKLFSESGSSPENNNHFREVTTAPKSSFPLKADDVKEFEEQYHQISEPYEDLNTSEKIDIDNLSPDVLSDKKVSHGNEVPAASSSRSSDSDSESDSSDSDSDSRSPVGSRSGTSSDSDSDASANSKQGSDEDVDIMSDDDKEPKQKLQLLDHESGYAHNMADEKDDGHGSDLVDIEKDLFGDDDEAGLHVSNNDEDNYADESANLLINHHHHQENEVHDHATRVMSKNTSKRGSKEKNFDENGHSKRLKSVKPSISRSPEGPRSMSQAVGDVSDYVYENVNREFFGNSTIDSPRPGLGSIDLNAQANPPADMDNVVRFSEMGPQGNSAFFMQKDNKFNKERRAEDGPSKDRRPPKNSGTRNSGSYQKKHGSLIEKNKEPELLSTSQIKDSPVDLLKSTVINGSRPALRRELSELELGEFRENTHEEKRFERNNTSFKQSENISNSEGWNLGESKGKPNDMLNLPKKVIPDEHVDDFTRFNGKQSLSRSDHAKTVPQHNKGRHNEAGTSTPNTDSQRKVNADMPRKHEKQVPSSTKDKRRHKSKDLGDKKKDSGMVNSRDNNGQKRREPESFSDDSITSYTKYEKEEPEMKGPIRDLSQYNEYVQEYREKYDCYHTLNKILESYRNEFQTFGRELELAKGRDIGRYNKIVEQLMESYRQCGTKHKRLKKIFVVLHHELQHLKEMIRDFAEKQTK</sequence>
<feature type="compositionally biased region" description="Polar residues" evidence="1">
    <location>
        <begin position="760"/>
        <end position="769"/>
    </location>
</feature>
<dbReference type="Gene3D" id="6.10.140.340">
    <property type="match status" value="1"/>
</dbReference>
<feature type="compositionally biased region" description="Gly residues" evidence="1">
    <location>
        <begin position="1"/>
        <end position="16"/>
    </location>
</feature>
<feature type="region of interest" description="Disordered" evidence="1">
    <location>
        <begin position="220"/>
        <end position="337"/>
    </location>
</feature>
<evidence type="ECO:0000259" key="2">
    <source>
        <dbReference type="PROSITE" id="PS51980"/>
    </source>
</evidence>
<dbReference type="Proteomes" id="UP001229421">
    <property type="component" value="Unassembled WGS sequence"/>
</dbReference>
<feature type="region of interest" description="Disordered" evidence="1">
    <location>
        <begin position="406"/>
        <end position="673"/>
    </location>
</feature>
<feature type="region of interest" description="Disordered" evidence="1">
    <location>
        <begin position="689"/>
        <end position="794"/>
    </location>
</feature>
<reference evidence="3" key="1">
    <citation type="journal article" date="2023" name="bioRxiv">
        <title>Improved chromosome-level genome assembly for marigold (Tagetes erecta).</title>
        <authorList>
            <person name="Jiang F."/>
            <person name="Yuan L."/>
            <person name="Wang S."/>
            <person name="Wang H."/>
            <person name="Xu D."/>
            <person name="Wang A."/>
            <person name="Fan W."/>
        </authorList>
    </citation>
    <scope>NUCLEOTIDE SEQUENCE</scope>
    <source>
        <strain evidence="3">WSJ</strain>
        <tissue evidence="3">Leaf</tissue>
    </source>
</reference>
<comment type="caution">
    <text evidence="3">The sequence shown here is derived from an EMBL/GenBank/DDBJ whole genome shotgun (WGS) entry which is preliminary data.</text>
</comment>
<dbReference type="SUPFAM" id="SSF144292">
    <property type="entry name" value="occludin/ELL-like"/>
    <property type="match status" value="1"/>
</dbReference>
<evidence type="ECO:0000313" key="4">
    <source>
        <dbReference type="Proteomes" id="UP001229421"/>
    </source>
</evidence>
<feature type="compositionally biased region" description="Basic and acidic residues" evidence="1">
    <location>
        <begin position="737"/>
        <end position="757"/>
    </location>
</feature>
<feature type="compositionally biased region" description="Polar residues" evidence="1">
    <location>
        <begin position="836"/>
        <end position="851"/>
    </location>
</feature>
<feature type="compositionally biased region" description="Basic and acidic residues" evidence="1">
    <location>
        <begin position="871"/>
        <end position="881"/>
    </location>
</feature>
<feature type="compositionally biased region" description="Polar residues" evidence="1">
    <location>
        <begin position="303"/>
        <end position="317"/>
    </location>
</feature>
<feature type="compositionally biased region" description="Basic and acidic residues" evidence="1">
    <location>
        <begin position="290"/>
        <end position="301"/>
    </location>
</feature>
<dbReference type="PANTHER" id="PTHR38372">
    <property type="entry name" value="DENTIN SIALOPHOSPHOPROTEIN-LIKE PROTEIN"/>
    <property type="match status" value="1"/>
</dbReference>
<keyword evidence="4" id="KW-1185">Reference proteome</keyword>
<feature type="compositionally biased region" description="Basic and acidic residues" evidence="1">
    <location>
        <begin position="435"/>
        <end position="446"/>
    </location>
</feature>
<gene>
    <name evidence="3" type="ORF">QVD17_25673</name>
</gene>
<feature type="compositionally biased region" description="Basic and acidic residues" evidence="1">
    <location>
        <begin position="637"/>
        <end position="648"/>
    </location>
</feature>
<feature type="compositionally biased region" description="Polar residues" evidence="1">
    <location>
        <begin position="20"/>
        <end position="33"/>
    </location>
</feature>
<feature type="compositionally biased region" description="Basic and acidic residues" evidence="1">
    <location>
        <begin position="985"/>
        <end position="996"/>
    </location>
</feature>
<feature type="compositionally biased region" description="Acidic residues" evidence="1">
    <location>
        <begin position="494"/>
        <end position="504"/>
    </location>
</feature>
<feature type="compositionally biased region" description="Basic and acidic residues" evidence="1">
    <location>
        <begin position="617"/>
        <end position="626"/>
    </location>
</feature>
<feature type="compositionally biased region" description="Low complexity" evidence="1">
    <location>
        <begin position="508"/>
        <end position="529"/>
    </location>
</feature>
<organism evidence="3 4">
    <name type="scientific">Tagetes erecta</name>
    <name type="common">African marigold</name>
    <dbReference type="NCBI Taxonomy" id="13708"/>
    <lineage>
        <taxon>Eukaryota</taxon>
        <taxon>Viridiplantae</taxon>
        <taxon>Streptophyta</taxon>
        <taxon>Embryophyta</taxon>
        <taxon>Tracheophyta</taxon>
        <taxon>Spermatophyta</taxon>
        <taxon>Magnoliopsida</taxon>
        <taxon>eudicotyledons</taxon>
        <taxon>Gunneridae</taxon>
        <taxon>Pentapetalae</taxon>
        <taxon>asterids</taxon>
        <taxon>campanulids</taxon>
        <taxon>Asterales</taxon>
        <taxon>Asteraceae</taxon>
        <taxon>Asteroideae</taxon>
        <taxon>Heliantheae alliance</taxon>
        <taxon>Tageteae</taxon>
        <taxon>Tagetes</taxon>
    </lineage>
</organism>
<dbReference type="AlphaFoldDB" id="A0AAD8NND0"/>
<evidence type="ECO:0000256" key="1">
    <source>
        <dbReference type="SAM" id="MobiDB-lite"/>
    </source>
</evidence>
<feature type="compositionally biased region" description="Basic and acidic residues" evidence="1">
    <location>
        <begin position="820"/>
        <end position="835"/>
    </location>
</feature>
<feature type="compositionally biased region" description="Basic and acidic residues" evidence="1">
    <location>
        <begin position="947"/>
        <end position="956"/>
    </location>
</feature>
<feature type="compositionally biased region" description="Basic and acidic residues" evidence="1">
    <location>
        <begin position="545"/>
        <end position="584"/>
    </location>
</feature>
<accession>A0AAD8NND0</accession>
<feature type="compositionally biased region" description="Acidic residues" evidence="1">
    <location>
        <begin position="534"/>
        <end position="544"/>
    </location>
</feature>
<feature type="domain" description="OCEL" evidence="2">
    <location>
        <begin position="988"/>
        <end position="1096"/>
    </location>
</feature>
<feature type="region of interest" description="Disordered" evidence="1">
    <location>
        <begin position="1"/>
        <end position="59"/>
    </location>
</feature>
<dbReference type="InterPro" id="IPR010844">
    <property type="entry name" value="Occludin_ELL"/>
</dbReference>
<feature type="compositionally biased region" description="Basic and acidic residues" evidence="1">
    <location>
        <begin position="775"/>
        <end position="784"/>
    </location>
</feature>
<protein>
    <recommendedName>
        <fullName evidence="2">OCEL domain-containing protein</fullName>
    </recommendedName>
</protein>
<proteinExistence type="predicted"/>
<feature type="compositionally biased region" description="Basic and acidic residues" evidence="1">
    <location>
        <begin position="225"/>
        <end position="236"/>
    </location>
</feature>
<dbReference type="PANTHER" id="PTHR38372:SF2">
    <property type="entry name" value="DENTIN SIALOPHOSPHOPROTEIN-LIKE PROTEIN"/>
    <property type="match status" value="1"/>
</dbReference>